<dbReference type="Gramene" id="KVH88503">
    <property type="protein sequence ID" value="KVH88503"/>
    <property type="gene ID" value="Ccrd_026675"/>
</dbReference>
<evidence type="ECO:0000313" key="1">
    <source>
        <dbReference type="EMBL" id="KVH88503.1"/>
    </source>
</evidence>
<gene>
    <name evidence="1" type="ORF">Ccrd_026675</name>
</gene>
<proteinExistence type="predicted"/>
<feature type="non-terminal residue" evidence="1">
    <location>
        <position position="125"/>
    </location>
</feature>
<comment type="caution">
    <text evidence="1">The sequence shown here is derived from an EMBL/GenBank/DDBJ whole genome shotgun (WGS) entry which is preliminary data.</text>
</comment>
<dbReference type="EMBL" id="LEKV01005391">
    <property type="protein sequence ID" value="KVH88503.1"/>
    <property type="molecule type" value="Genomic_DNA"/>
</dbReference>
<accession>A0A103XD80</accession>
<organism evidence="1 2">
    <name type="scientific">Cynara cardunculus var. scolymus</name>
    <name type="common">Globe artichoke</name>
    <name type="synonym">Cynara scolymus</name>
    <dbReference type="NCBI Taxonomy" id="59895"/>
    <lineage>
        <taxon>Eukaryota</taxon>
        <taxon>Viridiplantae</taxon>
        <taxon>Streptophyta</taxon>
        <taxon>Embryophyta</taxon>
        <taxon>Tracheophyta</taxon>
        <taxon>Spermatophyta</taxon>
        <taxon>Magnoliopsida</taxon>
        <taxon>eudicotyledons</taxon>
        <taxon>Gunneridae</taxon>
        <taxon>Pentapetalae</taxon>
        <taxon>asterids</taxon>
        <taxon>campanulids</taxon>
        <taxon>Asterales</taxon>
        <taxon>Asteraceae</taxon>
        <taxon>Carduoideae</taxon>
        <taxon>Cardueae</taxon>
        <taxon>Carduinae</taxon>
        <taxon>Cynara</taxon>
    </lineage>
</organism>
<protein>
    <submittedName>
        <fullName evidence="1">Uncharacterized protein</fullName>
    </submittedName>
</protein>
<keyword evidence="2" id="KW-1185">Reference proteome</keyword>
<evidence type="ECO:0000313" key="2">
    <source>
        <dbReference type="Proteomes" id="UP000243975"/>
    </source>
</evidence>
<name>A0A103XD80_CYNCS</name>
<sequence>MLSIFWVLDVYFASIFRMERALGCFCIDFCSHEDNCITRNLTMWLTRLGDDQRMHEFPDNYEVYVVMEGPITSIENMHVLDLGNMIKQYFGKSIHSYENGNKEGLPITEWNTLIPLIPVLRFKVV</sequence>
<reference evidence="1 2" key="1">
    <citation type="journal article" date="2016" name="Sci. Rep.">
        <title>The genome sequence of the outbreeding globe artichoke constructed de novo incorporating a phase-aware low-pass sequencing strategy of F1 progeny.</title>
        <authorList>
            <person name="Scaglione D."/>
            <person name="Reyes-Chin-Wo S."/>
            <person name="Acquadro A."/>
            <person name="Froenicke L."/>
            <person name="Portis E."/>
            <person name="Beitel C."/>
            <person name="Tirone M."/>
            <person name="Mauro R."/>
            <person name="Lo Monaco A."/>
            <person name="Mauromicale G."/>
            <person name="Faccioli P."/>
            <person name="Cattivelli L."/>
            <person name="Rieseberg L."/>
            <person name="Michelmore R."/>
            <person name="Lanteri S."/>
        </authorList>
    </citation>
    <scope>NUCLEOTIDE SEQUENCE [LARGE SCALE GENOMIC DNA]</scope>
    <source>
        <strain evidence="1">2C</strain>
    </source>
</reference>
<dbReference type="AlphaFoldDB" id="A0A103XD80"/>
<dbReference type="Proteomes" id="UP000243975">
    <property type="component" value="Unassembled WGS sequence"/>
</dbReference>